<keyword evidence="3" id="KW-1185">Reference proteome</keyword>
<dbReference type="EMBL" id="JANUGP010000004">
    <property type="protein sequence ID" value="MCS0601214.1"/>
    <property type="molecule type" value="Genomic_DNA"/>
</dbReference>
<proteinExistence type="predicted"/>
<evidence type="ECO:0000313" key="3">
    <source>
        <dbReference type="Proteomes" id="UP001205612"/>
    </source>
</evidence>
<comment type="caution">
    <text evidence="2">The sequence shown here is derived from an EMBL/GenBank/DDBJ whole genome shotgun (WGS) entry which is preliminary data.</text>
</comment>
<protein>
    <submittedName>
        <fullName evidence="2">Uncharacterized protein</fullName>
    </submittedName>
</protein>
<accession>A0ABT2AY96</accession>
<dbReference type="Proteomes" id="UP001205612">
    <property type="component" value="Unassembled WGS sequence"/>
</dbReference>
<dbReference type="RefSeq" id="WP_258777580.1">
    <property type="nucleotide sequence ID" value="NZ_JANUGP010000004.1"/>
</dbReference>
<gene>
    <name evidence="2" type="ORF">NX794_08210</name>
</gene>
<evidence type="ECO:0000313" key="2">
    <source>
        <dbReference type="EMBL" id="MCS0601214.1"/>
    </source>
</evidence>
<name>A0ABT2AY96_9ACTN</name>
<organism evidence="2 3">
    <name type="scientific">Streptomyces pyxinicus</name>
    <dbReference type="NCBI Taxonomy" id="2970331"/>
    <lineage>
        <taxon>Bacteria</taxon>
        <taxon>Bacillati</taxon>
        <taxon>Actinomycetota</taxon>
        <taxon>Actinomycetes</taxon>
        <taxon>Kitasatosporales</taxon>
        <taxon>Streptomycetaceae</taxon>
        <taxon>Streptomyces</taxon>
    </lineage>
</organism>
<feature type="region of interest" description="Disordered" evidence="1">
    <location>
        <begin position="1"/>
        <end position="24"/>
    </location>
</feature>
<evidence type="ECO:0000256" key="1">
    <source>
        <dbReference type="SAM" id="MobiDB-lite"/>
    </source>
</evidence>
<reference evidence="2 3" key="1">
    <citation type="submission" date="2022-08" db="EMBL/GenBank/DDBJ databases">
        <authorList>
            <person name="Somphong A."/>
            <person name="Phongsopitanun W."/>
        </authorList>
    </citation>
    <scope>NUCLEOTIDE SEQUENCE [LARGE SCALE GENOMIC DNA]</scope>
    <source>
        <strain evidence="2 3">LP11</strain>
    </source>
</reference>
<sequence>MSTHRNPLCRGPYGEDGTRSDGPDCSDPAVFEVTRHHRPALRVCPVHLGPSLLLATAVLWPPEIRLVGRASAPSA</sequence>